<feature type="domain" description="ABC transmembrane type-1" evidence="11">
    <location>
        <begin position="744"/>
        <end position="1028"/>
    </location>
</feature>
<evidence type="ECO:0000256" key="6">
    <source>
        <dbReference type="ARBA" id="ARBA00022989"/>
    </source>
</evidence>
<dbReference type="CDD" id="cd03244">
    <property type="entry name" value="ABCC_MRP_domain2"/>
    <property type="match status" value="1"/>
</dbReference>
<dbReference type="InterPro" id="IPR027417">
    <property type="entry name" value="P-loop_NTPase"/>
</dbReference>
<dbReference type="RefSeq" id="XP_022105344.1">
    <property type="nucleotide sequence ID" value="XM_022249652.1"/>
</dbReference>
<reference evidence="13" key="1">
    <citation type="submission" date="2025-08" db="UniProtKB">
        <authorList>
            <consortium name="RefSeq"/>
        </authorList>
    </citation>
    <scope>IDENTIFICATION</scope>
</reference>
<evidence type="ECO:0000256" key="1">
    <source>
        <dbReference type="ARBA" id="ARBA00004141"/>
    </source>
</evidence>
<dbReference type="InterPro" id="IPR011527">
    <property type="entry name" value="ABC1_TM_dom"/>
</dbReference>
<evidence type="ECO:0000256" key="9">
    <source>
        <dbReference type="SAM" id="Phobius"/>
    </source>
</evidence>
<feature type="transmembrane region" description="Helical" evidence="9">
    <location>
        <begin position="54"/>
        <end position="75"/>
    </location>
</feature>
<keyword evidence="3 9" id="KW-0812">Transmembrane</keyword>
<dbReference type="InterPro" id="IPR003593">
    <property type="entry name" value="AAA+_ATPase"/>
</dbReference>
<proteinExistence type="predicted"/>
<dbReference type="FunFam" id="3.40.50.300:FF:002366">
    <property type="entry name" value="Uncharacterized protein"/>
    <property type="match status" value="1"/>
</dbReference>
<dbReference type="PROSITE" id="PS50929">
    <property type="entry name" value="ABC_TM1F"/>
    <property type="match status" value="2"/>
</dbReference>
<dbReference type="InterPro" id="IPR050173">
    <property type="entry name" value="ABC_transporter_C-like"/>
</dbReference>
<dbReference type="InterPro" id="IPR003439">
    <property type="entry name" value="ABC_transporter-like_ATP-bd"/>
</dbReference>
<feature type="compositionally biased region" description="Polar residues" evidence="8">
    <location>
        <begin position="700"/>
        <end position="710"/>
    </location>
</feature>
<feature type="transmembrane region" description="Helical" evidence="9">
    <location>
        <begin position="327"/>
        <end position="346"/>
    </location>
</feature>
<feature type="domain" description="ABC transmembrane type-1" evidence="11">
    <location>
        <begin position="43"/>
        <end position="343"/>
    </location>
</feature>
<keyword evidence="6 9" id="KW-1133">Transmembrane helix</keyword>
<dbReference type="FunFam" id="1.20.1560.10:FF:000006">
    <property type="entry name" value="ATP-binding cassette, sub-family C (CFTR/MRP), member 9"/>
    <property type="match status" value="1"/>
</dbReference>
<dbReference type="InterPro" id="IPR036640">
    <property type="entry name" value="ABC1_TM_sf"/>
</dbReference>
<evidence type="ECO:0000313" key="13">
    <source>
        <dbReference type="RefSeq" id="XP_022105344.1"/>
    </source>
</evidence>
<feature type="transmembrane region" description="Helical" evidence="9">
    <location>
        <begin position="113"/>
        <end position="133"/>
    </location>
</feature>
<dbReference type="KEGG" id="aplc:110987168"/>
<evidence type="ECO:0000259" key="11">
    <source>
        <dbReference type="PROSITE" id="PS50929"/>
    </source>
</evidence>
<dbReference type="CDD" id="cd03250">
    <property type="entry name" value="ABCC_MRP_domain1"/>
    <property type="match status" value="1"/>
</dbReference>
<dbReference type="FunFam" id="3.40.50.300:FF:000163">
    <property type="entry name" value="Multidrug resistance-associated protein member 4"/>
    <property type="match status" value="1"/>
</dbReference>
<dbReference type="OrthoDB" id="6500128at2759"/>
<name>A0A8B7ZIF6_ACAPL</name>
<feature type="domain" description="ABC transporter" evidence="10">
    <location>
        <begin position="1062"/>
        <end position="1296"/>
    </location>
</feature>
<dbReference type="SUPFAM" id="SSF90123">
    <property type="entry name" value="ABC transporter transmembrane region"/>
    <property type="match status" value="2"/>
</dbReference>
<feature type="domain" description="ABC transporter" evidence="10">
    <location>
        <begin position="438"/>
        <end position="666"/>
    </location>
</feature>
<evidence type="ECO:0000256" key="8">
    <source>
        <dbReference type="SAM" id="MobiDB-lite"/>
    </source>
</evidence>
<dbReference type="PANTHER" id="PTHR24223">
    <property type="entry name" value="ATP-BINDING CASSETTE SUB-FAMILY C"/>
    <property type="match status" value="1"/>
</dbReference>
<feature type="transmembrane region" description="Helical" evidence="9">
    <location>
        <begin position="784"/>
        <end position="814"/>
    </location>
</feature>
<evidence type="ECO:0000256" key="7">
    <source>
        <dbReference type="ARBA" id="ARBA00023136"/>
    </source>
</evidence>
<dbReference type="Proteomes" id="UP000694845">
    <property type="component" value="Unplaced"/>
</dbReference>
<dbReference type="GO" id="GO:0016887">
    <property type="term" value="F:ATP hydrolysis activity"/>
    <property type="evidence" value="ECO:0007669"/>
    <property type="project" value="InterPro"/>
</dbReference>
<dbReference type="SUPFAM" id="SSF52540">
    <property type="entry name" value="P-loop containing nucleoside triphosphate hydrolases"/>
    <property type="match status" value="2"/>
</dbReference>
<feature type="transmembrane region" description="Helical" evidence="9">
    <location>
        <begin position="201"/>
        <end position="224"/>
    </location>
</feature>
<evidence type="ECO:0000259" key="10">
    <source>
        <dbReference type="PROSITE" id="PS50893"/>
    </source>
</evidence>
<dbReference type="FunFam" id="1.20.1560.10:FF:000010">
    <property type="entry name" value="Multidrug resistance-associated ABC transporter"/>
    <property type="match status" value="1"/>
</dbReference>
<dbReference type="GeneID" id="110987168"/>
<feature type="transmembrane region" description="Helical" evidence="9">
    <location>
        <begin position="880"/>
        <end position="899"/>
    </location>
</feature>
<evidence type="ECO:0000256" key="3">
    <source>
        <dbReference type="ARBA" id="ARBA00022692"/>
    </source>
</evidence>
<dbReference type="Gene3D" id="3.40.50.300">
    <property type="entry name" value="P-loop containing nucleotide triphosphate hydrolases"/>
    <property type="match status" value="2"/>
</dbReference>
<dbReference type="PROSITE" id="PS50893">
    <property type="entry name" value="ABC_TRANSPORTER_2"/>
    <property type="match status" value="2"/>
</dbReference>
<dbReference type="GO" id="GO:0005524">
    <property type="term" value="F:ATP binding"/>
    <property type="evidence" value="ECO:0007669"/>
    <property type="project" value="UniProtKB-KW"/>
</dbReference>
<comment type="subcellular location">
    <subcellularLocation>
        <location evidence="1">Membrane</location>
        <topology evidence="1">Multi-pass membrane protein</topology>
    </subcellularLocation>
</comment>
<dbReference type="PROSITE" id="PS00211">
    <property type="entry name" value="ABC_TRANSPORTER_1"/>
    <property type="match status" value="2"/>
</dbReference>
<keyword evidence="2" id="KW-0813">Transport</keyword>
<protein>
    <submittedName>
        <fullName evidence="13">ATP-binding cassette sub-family C member 9-like</fullName>
    </submittedName>
</protein>
<dbReference type="OMA" id="NEVFMDS"/>
<accession>A0A8B7ZIF6</accession>
<feature type="transmembrane region" description="Helical" evidence="9">
    <location>
        <begin position="744"/>
        <end position="764"/>
    </location>
</feature>
<keyword evidence="5" id="KW-0067">ATP-binding</keyword>
<dbReference type="Pfam" id="PF00664">
    <property type="entry name" value="ABC_membrane"/>
    <property type="match status" value="2"/>
</dbReference>
<dbReference type="Pfam" id="PF00005">
    <property type="entry name" value="ABC_tran"/>
    <property type="match status" value="2"/>
</dbReference>
<dbReference type="GO" id="GO:0016020">
    <property type="term" value="C:membrane"/>
    <property type="evidence" value="ECO:0007669"/>
    <property type="project" value="UniProtKB-SubCell"/>
</dbReference>
<keyword evidence="12" id="KW-1185">Reference proteome</keyword>
<feature type="region of interest" description="Disordered" evidence="8">
    <location>
        <begin position="675"/>
        <end position="711"/>
    </location>
</feature>
<keyword evidence="7 9" id="KW-0472">Membrane</keyword>
<organism evidence="12 13">
    <name type="scientific">Acanthaster planci</name>
    <name type="common">Crown-of-thorns starfish</name>
    <dbReference type="NCBI Taxonomy" id="133434"/>
    <lineage>
        <taxon>Eukaryota</taxon>
        <taxon>Metazoa</taxon>
        <taxon>Echinodermata</taxon>
        <taxon>Eleutherozoa</taxon>
        <taxon>Asterozoa</taxon>
        <taxon>Asteroidea</taxon>
        <taxon>Valvatacea</taxon>
        <taxon>Valvatida</taxon>
        <taxon>Acanthasteridae</taxon>
        <taxon>Acanthaster</taxon>
    </lineage>
</organism>
<keyword evidence="4" id="KW-0547">Nucleotide-binding</keyword>
<evidence type="ECO:0000313" key="12">
    <source>
        <dbReference type="Proteomes" id="UP000694845"/>
    </source>
</evidence>
<evidence type="ECO:0000256" key="2">
    <source>
        <dbReference type="ARBA" id="ARBA00022448"/>
    </source>
</evidence>
<feature type="compositionally biased region" description="Basic and acidic residues" evidence="8">
    <location>
        <begin position="681"/>
        <end position="692"/>
    </location>
</feature>
<evidence type="ECO:0000256" key="4">
    <source>
        <dbReference type="ARBA" id="ARBA00022741"/>
    </source>
</evidence>
<dbReference type="PANTHER" id="PTHR24223:SF461">
    <property type="entry name" value="ATP-BINDING CASSETTE SUB-FAMILY C MEMBER SUR"/>
    <property type="match status" value="1"/>
</dbReference>
<dbReference type="GO" id="GO:0140359">
    <property type="term" value="F:ABC-type transporter activity"/>
    <property type="evidence" value="ECO:0007669"/>
    <property type="project" value="InterPro"/>
</dbReference>
<dbReference type="Gene3D" id="1.20.1560.10">
    <property type="entry name" value="ABC transporter type 1, transmembrane domain"/>
    <property type="match status" value="2"/>
</dbReference>
<feature type="transmembrane region" description="Helical" evidence="9">
    <location>
        <begin position="177"/>
        <end position="195"/>
    </location>
</feature>
<evidence type="ECO:0000256" key="5">
    <source>
        <dbReference type="ARBA" id="ARBA00022840"/>
    </source>
</evidence>
<sequence>MSAEHLQQQLKKEFQEEQHKAAAKGHQPSLGKVIFRIYGARMAWAGIIKLAGDFAGLIGPLCVSGIVLYTANIYYKQDPGEKLGPHFIDVSEFIANGFVLMGITFIAVSFQSIAAQISLFYAIFYGMCLRSSIQTMVYEKSLSLSTFASIGEEMTTGQITNHMSTDAMNLLYMFQNFHFVWTVPFVVALVLYLLYEDLGVAALLGAVVYLIVIPLQLGIANFMAKHQKRALYFADKRLRYSNEILQGIKLLKSYGWEHPYLRVVENIRNQELISLLKMNVSYGLIGFIVSSSPLVVTLLTFGTYTTFTGELLTPEKAFSALALFNQLSAPLFILPLVTATLVNGIISTRRLQKFFIAQEIERSWNGRDWRDRVEGQGPSDYNEQGTTMDMIDDDVTCDDETTLMLPKMEISKNKRSDVYQATKNTKALINCLPESVAIKITNGNFTWEKASSIPVISDINVDIPAGKLTMVIGSVGSGKSSLVSAIQGEMTTLSGTVQFNEGTTSIAYAAQKAWLINSTFQGNVLFGKELDTKKYKKTIDVCALKPDIEILPGGDQTEIGEKGINMSGGQKQRISIARTVYSDKEIIILDDPLSALDVHVGSQVFHKAIVGTLLKKKRTVVLVTHQLQYLHHAHKIIVMKDGEVAHQGTLQDIIDEAPELYSEYQQAIKTVTESETEAEDIMSRMSDEEKREVFKRKTNQESSVESSRSKAGTKLIEEEEMEQGSVSYKVYAFYFRAMTWTMSIGFLAGCVGNAGFTVGTNFWLSEWSTAGITTDNSTIKPLSYYIAGYAGLSAGGVVTTFIGSMFIVSGAYIASRDLHISMFRNIAKCPMRFFDTTPLGRVLNRLAADTNILDMKLFQSMNVAVYSSVNYIGGLVVNSIILPVFLIFVVPMMVSYYFLAKFYVTTSRSLQRLDSVTKSPVFAHFSETLGGLPTIRAYGDQDRFYSTLIKKVNANNTAFLYLQTSNRWAVMRLELIGATGILIAGVGTIISSLNGTIEPSEVGLAVSYTLLVANYMKFAIRLAAETEMQMNAVERVQEYSGIANEDYQGTEPPESWPQRGEIKMNGIYVRYAKELDPVIKNLTVTFKSGEKVGICGRTGSGKSSLTLALFRIIDTCRGSILIDDIDISTVPLTTLRQRLAIIPQDPVLFSGTVRHNLDPENNGTDDELWHSLEISQLKDTVSQMPKGLDSEVSEGGENFSVGQRQLFCLARAFLRRSKILIMDEATASIDMGTDKILQEVVATMFADCTVLTIAHRVATILDSDSILTLADGEIVEYDTPENLLADHNSIFASLVNSKQ</sequence>
<dbReference type="CDD" id="cd18602">
    <property type="entry name" value="ABC_6TM_SUR1_D2_like"/>
    <property type="match status" value="1"/>
</dbReference>
<feature type="transmembrane region" description="Helical" evidence="9">
    <location>
        <begin position="282"/>
        <end position="307"/>
    </location>
</feature>
<gene>
    <name evidence="13" type="primary">LOC110987168</name>
</gene>
<dbReference type="InterPro" id="IPR017871">
    <property type="entry name" value="ABC_transporter-like_CS"/>
</dbReference>
<dbReference type="SMART" id="SM00382">
    <property type="entry name" value="AAA"/>
    <property type="match status" value="2"/>
</dbReference>